<dbReference type="GeneID" id="26252119"/>
<dbReference type="InterPro" id="IPR011990">
    <property type="entry name" value="TPR-like_helical_dom_sf"/>
</dbReference>
<dbReference type="Pfam" id="PF13374">
    <property type="entry name" value="TPR_10"/>
    <property type="match status" value="1"/>
</dbReference>
<evidence type="ECO:0000256" key="1">
    <source>
        <dbReference type="SAM" id="Coils"/>
    </source>
</evidence>
<dbReference type="SUPFAM" id="SSF52540">
    <property type="entry name" value="P-loop containing nucleoside triphosphate hydrolases"/>
    <property type="match status" value="1"/>
</dbReference>
<evidence type="ECO:0000313" key="2">
    <source>
        <dbReference type="EMBL" id="EUN24591.1"/>
    </source>
</evidence>
<keyword evidence="1" id="KW-0175">Coiled coil</keyword>
<sequence length="1108" mass="125894">MADPISLVAAGVGIGDVAFRLIDYLKDIKAAAKTMDEDIEGLINEVEGLQKVHGHLEKEYLKNMTNAEMGDEERSLWTSTGQTLKNGQKLTKKLEESVQSIYGNHKLVTGRLDGWDKARKKRSKDSMISGLRDQINTYQGALQMLLGFISMQSTRESHKDQNAQLDKLVADFQELKSRMEQAQHTSLPLYETVTTTTAYRDFNMESVSVVNQLGIAIDNIAHNSASDASVTNEHFDIPKPVDPFYTGREDYAKRLRSWMLPSHPRKQRGTSAVKAEQKRFIVYGLGGAGKTQFCSKFAEDNRQYFWGVFWVDGSSRSRLKQTFSQNVSKIGKVDLNENAALHWLSNLSSPWLLIIDNADDPDLKLADYFPRGNRGHVLVTTRDPGKKMYGTAGDRFFEFQGLSTSDASSLLLKAAGQSEPWDTVVSSIALKIAKALGYLALAITHAGRAIREEYCKLSEYLQYYERQWEATRQTRLPVRDKDAADELSVFSTFELNREAIEDRATRASRDALQLLDTFAFLHNQDIRYDFLQRSIENAKVEHRKEVEDRMNERRSKAAKPAPDWSTWCKETAFLVLTYLYQNRSPPVLPSVIRDGRDEKAMNEDRLRVALRQLVQFSLIIKGHNSESYSMHPLVHKWARERPGMSIAAQGVWAEAAAMLLSHCILIPPLGNTEEEEEVRKHILPHVDHVRQCQQSIEQRMRDKRMARMKPWPVFDGGFDRGKAITYAKFSLVYMQNGRWEEAKRLQTAVKDFTSQILGMKHPVTRRATRLLAMTLFNLGQSEDSAKLEKEVLDACVLFLGVDHQETLVAKFTLGKALFLQGKFSQAKILQEEAVEGLTRLIGLDHEDTLDAIDWLGQTLLMFYTKEHVTRARQLFVTASEGMEKLHGDEHTRTLEAREHLCSSAIRTGEKSHLDEAHAMMIKILEIRKEKLGKEHAYTLLAMVNLALVKCAMGMLHEAEVLLLYGLPIAARNLGEGHIAYLWGRYHLGRVWVLQERWEEAVTYLLDVTERQRYTLQGRGEFHPDRIGGLIELSTAYNALGKVEECERVTEEALAALAKISTTEHPEAKKLKENRDIWRQRRAQSVECLPRADSAHITEERAGTISGSI</sequence>
<accession>W7E8U8</accession>
<dbReference type="EMBL" id="KI968765">
    <property type="protein sequence ID" value="EUN24591.1"/>
    <property type="molecule type" value="Genomic_DNA"/>
</dbReference>
<dbReference type="Gene3D" id="1.25.40.10">
    <property type="entry name" value="Tetratricopeptide repeat domain"/>
    <property type="match status" value="2"/>
</dbReference>
<dbReference type="Proteomes" id="UP000054337">
    <property type="component" value="Unassembled WGS sequence"/>
</dbReference>
<dbReference type="InterPro" id="IPR027417">
    <property type="entry name" value="P-loop_NTPase"/>
</dbReference>
<dbReference type="Gene3D" id="3.40.50.300">
    <property type="entry name" value="P-loop containing nucleotide triphosphate hydrolases"/>
    <property type="match status" value="1"/>
</dbReference>
<dbReference type="GO" id="GO:0043531">
    <property type="term" value="F:ADP binding"/>
    <property type="evidence" value="ECO:0007669"/>
    <property type="project" value="InterPro"/>
</dbReference>
<dbReference type="HOGENOM" id="CLU_000288_125_13_1"/>
<evidence type="ECO:0008006" key="4">
    <source>
        <dbReference type="Google" id="ProtNLM"/>
    </source>
</evidence>
<proteinExistence type="predicted"/>
<protein>
    <recommendedName>
        <fullName evidence="4">NB-ARC domain-containing protein</fullName>
    </recommendedName>
</protein>
<evidence type="ECO:0000313" key="3">
    <source>
        <dbReference type="Proteomes" id="UP000054337"/>
    </source>
</evidence>
<organism evidence="2 3">
    <name type="scientific">Bipolaris victoriae (strain FI3)</name>
    <name type="common">Victoria blight of oats agent</name>
    <name type="synonym">Cochliobolus victoriae</name>
    <dbReference type="NCBI Taxonomy" id="930091"/>
    <lineage>
        <taxon>Eukaryota</taxon>
        <taxon>Fungi</taxon>
        <taxon>Dikarya</taxon>
        <taxon>Ascomycota</taxon>
        <taxon>Pezizomycotina</taxon>
        <taxon>Dothideomycetes</taxon>
        <taxon>Pleosporomycetidae</taxon>
        <taxon>Pleosporales</taxon>
        <taxon>Pleosporineae</taxon>
        <taxon>Pleosporaceae</taxon>
        <taxon>Bipolaris</taxon>
    </lineage>
</organism>
<dbReference type="PANTHER" id="PTHR46082:SF6">
    <property type="entry name" value="AAA+ ATPASE DOMAIN-CONTAINING PROTEIN-RELATED"/>
    <property type="match status" value="1"/>
</dbReference>
<reference evidence="2 3" key="1">
    <citation type="journal article" date="2013" name="PLoS Genet.">
        <title>Comparative genome structure, secondary metabolite, and effector coding capacity across Cochliobolus pathogens.</title>
        <authorList>
            <person name="Condon B.J."/>
            <person name="Leng Y."/>
            <person name="Wu D."/>
            <person name="Bushley K.E."/>
            <person name="Ohm R.A."/>
            <person name="Otillar R."/>
            <person name="Martin J."/>
            <person name="Schackwitz W."/>
            <person name="Grimwood J."/>
            <person name="MohdZainudin N."/>
            <person name="Xue C."/>
            <person name="Wang R."/>
            <person name="Manning V.A."/>
            <person name="Dhillon B."/>
            <person name="Tu Z.J."/>
            <person name="Steffenson B.J."/>
            <person name="Salamov A."/>
            <person name="Sun H."/>
            <person name="Lowry S."/>
            <person name="LaButti K."/>
            <person name="Han J."/>
            <person name="Copeland A."/>
            <person name="Lindquist E."/>
            <person name="Barry K."/>
            <person name="Schmutz J."/>
            <person name="Baker S.E."/>
            <person name="Ciuffetti L.M."/>
            <person name="Grigoriev I.V."/>
            <person name="Zhong S."/>
            <person name="Turgeon B.G."/>
        </authorList>
    </citation>
    <scope>NUCLEOTIDE SEQUENCE [LARGE SCALE GENOMIC DNA]</scope>
    <source>
        <strain evidence="2 3">FI3</strain>
    </source>
</reference>
<dbReference type="RefSeq" id="XP_014554116.1">
    <property type="nucleotide sequence ID" value="XM_014698630.1"/>
</dbReference>
<feature type="coiled-coil region" evidence="1">
    <location>
        <begin position="25"/>
        <end position="59"/>
    </location>
</feature>
<dbReference type="SUPFAM" id="SSF48452">
    <property type="entry name" value="TPR-like"/>
    <property type="match status" value="2"/>
</dbReference>
<dbReference type="AlphaFoldDB" id="W7E8U8"/>
<dbReference type="InterPro" id="IPR053137">
    <property type="entry name" value="NLR-like"/>
</dbReference>
<keyword evidence="3" id="KW-1185">Reference proteome</keyword>
<gene>
    <name evidence="2" type="ORF">COCVIDRAFT_18113</name>
</gene>
<name>W7E8U8_BIPV3</name>
<feature type="coiled-coil region" evidence="1">
    <location>
        <begin position="158"/>
        <end position="185"/>
    </location>
</feature>
<dbReference type="OrthoDB" id="5086500at2759"/>
<dbReference type="PANTHER" id="PTHR46082">
    <property type="entry name" value="ATP/GTP-BINDING PROTEIN-RELATED"/>
    <property type="match status" value="1"/>
</dbReference>